<reference evidence="1 2" key="1">
    <citation type="journal article" date="2015" name="Proc. Natl. Acad. Sci. U.S.A.">
        <title>The resurrection genome of Boea hygrometrica: A blueprint for survival of dehydration.</title>
        <authorList>
            <person name="Xiao L."/>
            <person name="Yang G."/>
            <person name="Zhang L."/>
            <person name="Yang X."/>
            <person name="Zhao S."/>
            <person name="Ji Z."/>
            <person name="Zhou Q."/>
            <person name="Hu M."/>
            <person name="Wang Y."/>
            <person name="Chen M."/>
            <person name="Xu Y."/>
            <person name="Jin H."/>
            <person name="Xiao X."/>
            <person name="Hu G."/>
            <person name="Bao F."/>
            <person name="Hu Y."/>
            <person name="Wan P."/>
            <person name="Li L."/>
            <person name="Deng X."/>
            <person name="Kuang T."/>
            <person name="Xiang C."/>
            <person name="Zhu J.K."/>
            <person name="Oliver M.J."/>
            <person name="He Y."/>
        </authorList>
    </citation>
    <scope>NUCLEOTIDE SEQUENCE [LARGE SCALE GENOMIC DNA]</scope>
    <source>
        <strain evidence="2">cv. XS01</strain>
    </source>
</reference>
<dbReference type="Proteomes" id="UP000250235">
    <property type="component" value="Unassembled WGS sequence"/>
</dbReference>
<organism evidence="1 2">
    <name type="scientific">Dorcoceras hygrometricum</name>
    <dbReference type="NCBI Taxonomy" id="472368"/>
    <lineage>
        <taxon>Eukaryota</taxon>
        <taxon>Viridiplantae</taxon>
        <taxon>Streptophyta</taxon>
        <taxon>Embryophyta</taxon>
        <taxon>Tracheophyta</taxon>
        <taxon>Spermatophyta</taxon>
        <taxon>Magnoliopsida</taxon>
        <taxon>eudicotyledons</taxon>
        <taxon>Gunneridae</taxon>
        <taxon>Pentapetalae</taxon>
        <taxon>asterids</taxon>
        <taxon>lamiids</taxon>
        <taxon>Lamiales</taxon>
        <taxon>Gesneriaceae</taxon>
        <taxon>Didymocarpoideae</taxon>
        <taxon>Trichosporeae</taxon>
        <taxon>Loxocarpinae</taxon>
        <taxon>Dorcoceras</taxon>
    </lineage>
</organism>
<dbReference type="EMBL" id="KQ991563">
    <property type="protein sequence ID" value="KZV51883.1"/>
    <property type="molecule type" value="Genomic_DNA"/>
</dbReference>
<evidence type="ECO:0000313" key="2">
    <source>
        <dbReference type="Proteomes" id="UP000250235"/>
    </source>
</evidence>
<dbReference type="AlphaFoldDB" id="A0A2Z7CYJ5"/>
<sequence length="306" mass="34377">MLNSSVLLVQADEGVLIPVVDLIRRIYRRLQFKSQISLRILVGAWRLDASKIGVAPLPPAIAFGKATSARSYNWYQIQEFLTWSPAVLTVSVVKKRCISRSAKQKMQSAVASIHQLQAISYCKQESIPAVDTIDGSAGVAEPAAVLAVSFVAYSRSLKMQAEDGIRRRCQEEQLIKCGIEAVGTITEAKSEDASRRWNQTSMSRGAADQMWNRSCWNYYRSCLYNEKKTYQLLFKVKKKRTADEQYYEENQQLSEQLLSEVLSEQLLNSAVNEEKTTAELTAVEQFDGVHSAVGTQSTFKMERING</sequence>
<gene>
    <name evidence="1" type="ORF">F511_13567</name>
</gene>
<accession>A0A2Z7CYJ5</accession>
<proteinExistence type="predicted"/>
<name>A0A2Z7CYJ5_9LAMI</name>
<evidence type="ECO:0000313" key="1">
    <source>
        <dbReference type="EMBL" id="KZV51883.1"/>
    </source>
</evidence>
<protein>
    <submittedName>
        <fullName evidence="1">Uncharacterized protein</fullName>
    </submittedName>
</protein>
<keyword evidence="2" id="KW-1185">Reference proteome</keyword>